<feature type="domain" description="Peptidase A2" evidence="4">
    <location>
        <begin position="300"/>
        <end position="392"/>
    </location>
</feature>
<name>A0A7J6LEA3_PEROL</name>
<protein>
    <submittedName>
        <fullName evidence="6">Cofilin</fullName>
    </submittedName>
</protein>
<dbReference type="Gene3D" id="3.40.20.10">
    <property type="entry name" value="Severin"/>
    <property type="match status" value="1"/>
</dbReference>
<accession>A0A7J6LEA3</accession>
<dbReference type="SUPFAM" id="SSF55753">
    <property type="entry name" value="Actin depolymerizing proteins"/>
    <property type="match status" value="1"/>
</dbReference>
<evidence type="ECO:0000256" key="2">
    <source>
        <dbReference type="ARBA" id="ARBA00022801"/>
    </source>
</evidence>
<dbReference type="EMBL" id="JABAHT010000349">
    <property type="protein sequence ID" value="KAF4657552.1"/>
    <property type="molecule type" value="Genomic_DNA"/>
</dbReference>
<dbReference type="InterPro" id="IPR021109">
    <property type="entry name" value="Peptidase_aspartic_dom_sf"/>
</dbReference>
<dbReference type="OrthoDB" id="10249245at2759"/>
<comment type="similarity">
    <text evidence="1">Belongs to the actin-binding proteins ADF family.</text>
</comment>
<dbReference type="InterPro" id="IPR001995">
    <property type="entry name" value="Peptidase_A2_cat"/>
</dbReference>
<evidence type="ECO:0000313" key="6">
    <source>
        <dbReference type="EMBL" id="KAF4657552.1"/>
    </source>
</evidence>
<dbReference type="PANTHER" id="PTHR11913">
    <property type="entry name" value="COFILIN-RELATED"/>
    <property type="match status" value="1"/>
</dbReference>
<dbReference type="Proteomes" id="UP000570595">
    <property type="component" value="Unassembled WGS sequence"/>
</dbReference>
<evidence type="ECO:0000256" key="1">
    <source>
        <dbReference type="ARBA" id="ARBA00006844"/>
    </source>
</evidence>
<keyword evidence="3" id="KW-0009">Actin-binding</keyword>
<dbReference type="GO" id="GO:0006508">
    <property type="term" value="P:proteolysis"/>
    <property type="evidence" value="ECO:0007669"/>
    <property type="project" value="InterPro"/>
</dbReference>
<dbReference type="PROSITE" id="PS50175">
    <property type="entry name" value="ASP_PROT_RETROV"/>
    <property type="match status" value="1"/>
</dbReference>
<reference evidence="6 7" key="1">
    <citation type="submission" date="2020-04" db="EMBL/GenBank/DDBJ databases">
        <title>Perkinsus olseni comparative genomics.</title>
        <authorList>
            <person name="Bogema D.R."/>
        </authorList>
    </citation>
    <scope>NUCLEOTIDE SEQUENCE [LARGE SCALE GENOMIC DNA]</scope>
    <source>
        <strain evidence="6">ATCC PRA-179</strain>
    </source>
</reference>
<dbReference type="GO" id="GO:0030042">
    <property type="term" value="P:actin filament depolymerization"/>
    <property type="evidence" value="ECO:0007669"/>
    <property type="project" value="InterPro"/>
</dbReference>
<dbReference type="GO" id="GO:0015629">
    <property type="term" value="C:actin cytoskeleton"/>
    <property type="evidence" value="ECO:0007669"/>
    <property type="project" value="InterPro"/>
</dbReference>
<evidence type="ECO:0000259" key="4">
    <source>
        <dbReference type="PROSITE" id="PS50175"/>
    </source>
</evidence>
<gene>
    <name evidence="6" type="primary">COF1_1</name>
    <name evidence="6" type="ORF">FOZ61_006185</name>
</gene>
<dbReference type="InterPro" id="IPR029006">
    <property type="entry name" value="ADF-H/Gelsolin-like_dom_sf"/>
</dbReference>
<dbReference type="PROSITE" id="PS51263">
    <property type="entry name" value="ADF_H"/>
    <property type="match status" value="1"/>
</dbReference>
<feature type="domain" description="ADF-H" evidence="5">
    <location>
        <begin position="1360"/>
        <end position="1491"/>
    </location>
</feature>
<evidence type="ECO:0000313" key="7">
    <source>
        <dbReference type="Proteomes" id="UP000570595"/>
    </source>
</evidence>
<dbReference type="Pfam" id="PF13650">
    <property type="entry name" value="Asp_protease_2"/>
    <property type="match status" value="1"/>
</dbReference>
<keyword evidence="2" id="KW-0378">Hydrolase</keyword>
<proteinExistence type="inferred from homology"/>
<organism evidence="6 7">
    <name type="scientific">Perkinsus olseni</name>
    <name type="common">Perkinsus atlanticus</name>
    <dbReference type="NCBI Taxonomy" id="32597"/>
    <lineage>
        <taxon>Eukaryota</taxon>
        <taxon>Sar</taxon>
        <taxon>Alveolata</taxon>
        <taxon>Perkinsozoa</taxon>
        <taxon>Perkinsea</taxon>
        <taxon>Perkinsida</taxon>
        <taxon>Perkinsidae</taxon>
        <taxon>Perkinsus</taxon>
    </lineage>
</organism>
<evidence type="ECO:0000259" key="5">
    <source>
        <dbReference type="PROSITE" id="PS51263"/>
    </source>
</evidence>
<dbReference type="InterPro" id="IPR002108">
    <property type="entry name" value="ADF-H"/>
</dbReference>
<sequence length="1491" mass="165516">MVGIVFYEAGLGTSDSQGNFTATVPQTILVTKYLQSLESVTEVYERAMDVALQTKYRWREMSDILNQAFGDRVAMRTEVARRLRDLRFRGFQHVDDFTHQITIITNMWMAVYSSGFSESRYLVASFLAKLPSDTLEGVVNGILREVPKEGAPIWEDYVQLHSTAPAPRLAPSFDLCESIRSACKVAEVTHHLQPKPSADRVRQVSDNQGAFRRGPTITEWASKFPEGSVVYFRTDKPVSPEVLRKTFNGLGAREVRAHVHKRGHRFGFAALNNGAEAAKLIQNGPLPEIVLSGSLDNHNVQLIVDSGAGFSYISRVDGERMKFTPRKASSIAVRVANGEQVQVSEVLCGQLSLKDSNEEVVTSPQACEIRILPICSSVGSSHVPSILLGRDLQRSFKLVIDGGERVFLSGVCIFDAQISRTEPSACSYVHDYLRCIEPAPLPDLRVAQPSADSFVNLPCPASATRPLKELCESLCTAVPFGPDDRGYSSELRCLPEGEVPFPPGQRYVWAICSPSLPKSLSIRHYAHRLYEKLCPEARTLHKELIEGYVSRGLWKPTADVPPGYAEGEVFMVGGPGSGATSRTACKGRLVCDLRETNENLPPSSTCTLPVVTIIAALRATCPPLVVTADVHSAFYMLRLCTSFHASSHNTSADTRETRSSSSVVSSGHCPHDHHKCLPGFALHCGDGGKYLSHRVCFGCLFGPESLECSLGRQIQSFRTSPICNLVSSGIAHFVDDLLLHFAIEDACKIVFLLSVLLCYLSLCGFAISILKFAILVHHSVHSQAASLHTYVRESMPVLGVLLSYDQEGLVVDCNRRPGLEKAKRLLEAECWSRQTVYRIGGALGVDKAGLHAEIKPLCDAARRLFGRIPRSVPWTTMLSDGDLTPAQRECWQHIREQMLAYIDEGLKHPCHHGTPILSSATPRCLVLQTDSSGSGGGYYIYILLPSGEEVPLVTDSWIWSPRQARYHSNRRELLSLFRGVASTARILQQLQSTQYQSCKPLDKWLKLVIECDNAASVRWCHTTASTLKVTAVERDAIIRLVGALGTQLHSIKALVPYEIRHLPGISNTRADGLSRVLEAPITGSSATIHSLLRAVIAEETTSSEKQKKGLFETAEEMHAEGERDADTDWCCDGCPGHLLPSPETNAIYEDGVRLVEECLPFVTPEIQTTAFVDNCCLTRDVSSVDSPSPSCPLVRRLKECSWGAGGMFYMVAVMRWCLKTWKTLSQDPNSTASIDYPTVWDRSDLLVIVRSDQHNYPNVPPCSEFARKAKWTLPVGGPMFDIRTLLTSPSYRPYEAIGVDYVTVEGIKFLKSHNILSWLNASVAPWEGSYYERLHGIVRTILRPMLLIPYTRRMLLFFAMTDTGVDASCLVAYNSFKQNRDKRYIVFRANDYDQVVVASEGGRDKTYTDFMDAIADEREPGYGVVDFKPEGSEEEKTLLLLWVPDSCIMKKRMLLVSLEQTMQRYFEGTHRVITIRDLSELVPESVSRQLQ</sequence>
<dbReference type="SMART" id="SM00102">
    <property type="entry name" value="ADF"/>
    <property type="match status" value="1"/>
</dbReference>
<dbReference type="InterPro" id="IPR017904">
    <property type="entry name" value="ADF/Cofilin"/>
</dbReference>
<evidence type="ECO:0000256" key="3">
    <source>
        <dbReference type="ARBA" id="ARBA00023203"/>
    </source>
</evidence>
<dbReference type="InterPro" id="IPR043502">
    <property type="entry name" value="DNA/RNA_pol_sf"/>
</dbReference>
<dbReference type="GO" id="GO:0003779">
    <property type="term" value="F:actin binding"/>
    <property type="evidence" value="ECO:0007669"/>
    <property type="project" value="UniProtKB-KW"/>
</dbReference>
<dbReference type="Gene3D" id="2.40.70.10">
    <property type="entry name" value="Acid Proteases"/>
    <property type="match status" value="1"/>
</dbReference>
<dbReference type="GO" id="GO:0004190">
    <property type="term" value="F:aspartic-type endopeptidase activity"/>
    <property type="evidence" value="ECO:0007669"/>
    <property type="project" value="InterPro"/>
</dbReference>
<dbReference type="Pfam" id="PF00241">
    <property type="entry name" value="Cofilin_ADF"/>
    <property type="match status" value="1"/>
</dbReference>
<dbReference type="SUPFAM" id="SSF56672">
    <property type="entry name" value="DNA/RNA polymerases"/>
    <property type="match status" value="1"/>
</dbReference>
<comment type="caution">
    <text evidence="6">The sequence shown here is derived from an EMBL/GenBank/DDBJ whole genome shotgun (WGS) entry which is preliminary data.</text>
</comment>